<keyword evidence="4" id="KW-0804">Transcription</keyword>
<comment type="caution">
    <text evidence="6">The sequence shown here is derived from an EMBL/GenBank/DDBJ whole genome shotgun (WGS) entry which is preliminary data.</text>
</comment>
<dbReference type="InterPro" id="IPR050950">
    <property type="entry name" value="HTH-type_LysR_regulators"/>
</dbReference>
<dbReference type="InterPro" id="IPR036390">
    <property type="entry name" value="WH_DNA-bd_sf"/>
</dbReference>
<dbReference type="EMBL" id="PDVP01000007">
    <property type="protein sequence ID" value="PHP66662.1"/>
    <property type="molecule type" value="Genomic_DNA"/>
</dbReference>
<evidence type="ECO:0000256" key="4">
    <source>
        <dbReference type="ARBA" id="ARBA00023163"/>
    </source>
</evidence>
<evidence type="ECO:0000256" key="1">
    <source>
        <dbReference type="ARBA" id="ARBA00009437"/>
    </source>
</evidence>
<dbReference type="PROSITE" id="PS50931">
    <property type="entry name" value="HTH_LYSR"/>
    <property type="match status" value="1"/>
</dbReference>
<evidence type="ECO:0000259" key="5">
    <source>
        <dbReference type="PROSITE" id="PS50931"/>
    </source>
</evidence>
<dbReference type="Gene3D" id="1.10.10.10">
    <property type="entry name" value="Winged helix-like DNA-binding domain superfamily/Winged helix DNA-binding domain"/>
    <property type="match status" value="1"/>
</dbReference>
<protein>
    <submittedName>
        <fullName evidence="6">LysR family transcriptional regulator</fullName>
    </submittedName>
</protein>
<dbReference type="GO" id="GO:0003677">
    <property type="term" value="F:DNA binding"/>
    <property type="evidence" value="ECO:0007669"/>
    <property type="project" value="UniProtKB-KW"/>
</dbReference>
<proteinExistence type="inferred from homology"/>
<evidence type="ECO:0000313" key="7">
    <source>
        <dbReference type="Proteomes" id="UP000221168"/>
    </source>
</evidence>
<keyword evidence="3" id="KW-0238">DNA-binding</keyword>
<evidence type="ECO:0000256" key="3">
    <source>
        <dbReference type="ARBA" id="ARBA00023125"/>
    </source>
</evidence>
<dbReference type="GO" id="GO:0005829">
    <property type="term" value="C:cytosol"/>
    <property type="evidence" value="ECO:0007669"/>
    <property type="project" value="TreeGrafter"/>
</dbReference>
<organism evidence="6 7">
    <name type="scientific">Zhengella mangrovi</name>
    <dbReference type="NCBI Taxonomy" id="1982044"/>
    <lineage>
        <taxon>Bacteria</taxon>
        <taxon>Pseudomonadati</taxon>
        <taxon>Pseudomonadota</taxon>
        <taxon>Alphaproteobacteria</taxon>
        <taxon>Hyphomicrobiales</taxon>
        <taxon>Notoacmeibacteraceae</taxon>
        <taxon>Zhengella</taxon>
    </lineage>
</organism>
<dbReference type="SUPFAM" id="SSF53850">
    <property type="entry name" value="Periplasmic binding protein-like II"/>
    <property type="match status" value="1"/>
</dbReference>
<dbReference type="InterPro" id="IPR036388">
    <property type="entry name" value="WH-like_DNA-bd_sf"/>
</dbReference>
<dbReference type="Pfam" id="PF00126">
    <property type="entry name" value="HTH_1"/>
    <property type="match status" value="1"/>
</dbReference>
<keyword evidence="7" id="KW-1185">Reference proteome</keyword>
<dbReference type="SUPFAM" id="SSF46785">
    <property type="entry name" value="Winged helix' DNA-binding domain"/>
    <property type="match status" value="1"/>
</dbReference>
<gene>
    <name evidence="6" type="ORF">CSC94_13355</name>
</gene>
<evidence type="ECO:0000313" key="6">
    <source>
        <dbReference type="EMBL" id="PHP66662.1"/>
    </source>
</evidence>
<comment type="similarity">
    <text evidence="1">Belongs to the LysR transcriptional regulatory family.</text>
</comment>
<dbReference type="RefSeq" id="WP_099306848.1">
    <property type="nucleotide sequence ID" value="NZ_PDVP01000007.1"/>
</dbReference>
<dbReference type="Pfam" id="PF03466">
    <property type="entry name" value="LysR_substrate"/>
    <property type="match status" value="1"/>
</dbReference>
<keyword evidence="2" id="KW-0805">Transcription regulation</keyword>
<dbReference type="OrthoDB" id="7809623at2"/>
<dbReference type="InterPro" id="IPR000847">
    <property type="entry name" value="LysR_HTH_N"/>
</dbReference>
<dbReference type="PRINTS" id="PR00039">
    <property type="entry name" value="HTHLYSR"/>
</dbReference>
<dbReference type="PANTHER" id="PTHR30419">
    <property type="entry name" value="HTH-TYPE TRANSCRIPTIONAL REGULATOR YBHD"/>
    <property type="match status" value="1"/>
</dbReference>
<name>A0A2G1QMD4_9HYPH</name>
<dbReference type="InterPro" id="IPR005119">
    <property type="entry name" value="LysR_subst-bd"/>
</dbReference>
<dbReference type="PANTHER" id="PTHR30419:SF8">
    <property type="entry name" value="NITROGEN ASSIMILATION TRANSCRIPTIONAL ACTIVATOR-RELATED"/>
    <property type="match status" value="1"/>
</dbReference>
<dbReference type="Gene3D" id="3.40.190.10">
    <property type="entry name" value="Periplasmic binding protein-like II"/>
    <property type="match status" value="1"/>
</dbReference>
<dbReference type="GO" id="GO:0003700">
    <property type="term" value="F:DNA-binding transcription factor activity"/>
    <property type="evidence" value="ECO:0007669"/>
    <property type="project" value="InterPro"/>
</dbReference>
<reference evidence="6 7" key="1">
    <citation type="submission" date="2017-10" db="EMBL/GenBank/DDBJ databases">
        <title>Sedimentibacterium mangrovi gen. nov., sp. nov., a novel member of family Phyllobacteriacea isolated from mangrove sediment.</title>
        <authorList>
            <person name="Liao H."/>
            <person name="Tian Y."/>
        </authorList>
    </citation>
    <scope>NUCLEOTIDE SEQUENCE [LARGE SCALE GENOMIC DNA]</scope>
    <source>
        <strain evidence="6 7">X9-2-2</strain>
    </source>
</reference>
<dbReference type="Proteomes" id="UP000221168">
    <property type="component" value="Unassembled WGS sequence"/>
</dbReference>
<accession>A0A2G1QMD4</accession>
<sequence>MPQLSNRLQIRDFRLVRAIAETGQLALAAEQLGITQPAASRMLAAIERTIGTSVFQRHPKGMTVTPMGEILARNAITLLNGMEQTAREVEAVGGGRSGTIRVGSVTGGAVAHVVPAIQRLKRDATRADIHIDVAPSDVLIDGLLGGDFDFVLSRIPAGTDARQFIVRRGRVEVINFLIRTGHPLDGCHPVTLEELEGYEWVIQAPHTPMRQAVEEAFLARSISLPREIVNSTSLLVMIAYLASTDAIAPVSREVADLLGAGQATNGFARLEPAEPLIVNPYHLIARKNHALSPLAAKLWGLILAGLSGEPDTPLIPASEGA</sequence>
<dbReference type="AlphaFoldDB" id="A0A2G1QMD4"/>
<evidence type="ECO:0000256" key="2">
    <source>
        <dbReference type="ARBA" id="ARBA00023015"/>
    </source>
</evidence>
<feature type="domain" description="HTH lysR-type" evidence="5">
    <location>
        <begin position="8"/>
        <end position="65"/>
    </location>
</feature>